<name>A0AAW1S151_9CHLO</name>
<organism evidence="1 2">
    <name type="scientific">Apatococcus fuscideae</name>
    <dbReference type="NCBI Taxonomy" id="2026836"/>
    <lineage>
        <taxon>Eukaryota</taxon>
        <taxon>Viridiplantae</taxon>
        <taxon>Chlorophyta</taxon>
        <taxon>core chlorophytes</taxon>
        <taxon>Trebouxiophyceae</taxon>
        <taxon>Chlorellales</taxon>
        <taxon>Chlorellaceae</taxon>
        <taxon>Apatococcus</taxon>
    </lineage>
</organism>
<dbReference type="AlphaFoldDB" id="A0AAW1S151"/>
<sequence>MTVLSLPSTRFLPSAVAASGTSSRVIRVLLAFMWFQRSAEGNLEREESCHLATSWEQRSPCKVNNKAD</sequence>
<comment type="caution">
    <text evidence="1">The sequence shown here is derived from an EMBL/GenBank/DDBJ whole genome shotgun (WGS) entry which is preliminary data.</text>
</comment>
<protein>
    <recommendedName>
        <fullName evidence="3">Secreted protein</fullName>
    </recommendedName>
</protein>
<evidence type="ECO:0000313" key="1">
    <source>
        <dbReference type="EMBL" id="KAK9839343.1"/>
    </source>
</evidence>
<evidence type="ECO:0000313" key="2">
    <source>
        <dbReference type="Proteomes" id="UP001485043"/>
    </source>
</evidence>
<keyword evidence="2" id="KW-1185">Reference proteome</keyword>
<proteinExistence type="predicted"/>
<dbReference type="Proteomes" id="UP001485043">
    <property type="component" value="Unassembled WGS sequence"/>
</dbReference>
<evidence type="ECO:0008006" key="3">
    <source>
        <dbReference type="Google" id="ProtNLM"/>
    </source>
</evidence>
<dbReference type="EMBL" id="JALJOV010001875">
    <property type="protein sequence ID" value="KAK9839343.1"/>
    <property type="molecule type" value="Genomic_DNA"/>
</dbReference>
<gene>
    <name evidence="1" type="ORF">WJX84_004296</name>
</gene>
<accession>A0AAW1S151</accession>
<reference evidence="1 2" key="1">
    <citation type="journal article" date="2024" name="Nat. Commun.">
        <title>Phylogenomics reveals the evolutionary origins of lichenization in chlorophyte algae.</title>
        <authorList>
            <person name="Puginier C."/>
            <person name="Libourel C."/>
            <person name="Otte J."/>
            <person name="Skaloud P."/>
            <person name="Haon M."/>
            <person name="Grisel S."/>
            <person name="Petersen M."/>
            <person name="Berrin J.G."/>
            <person name="Delaux P.M."/>
            <person name="Dal Grande F."/>
            <person name="Keller J."/>
        </authorList>
    </citation>
    <scope>NUCLEOTIDE SEQUENCE [LARGE SCALE GENOMIC DNA]</scope>
    <source>
        <strain evidence="1 2">SAG 2523</strain>
    </source>
</reference>